<evidence type="ECO:0000313" key="2">
    <source>
        <dbReference type="EMBL" id="KAJ6647404.1"/>
    </source>
</evidence>
<feature type="non-terminal residue" evidence="2">
    <location>
        <position position="1"/>
    </location>
</feature>
<comment type="caution">
    <text evidence="2">The sequence shown here is derived from an EMBL/GenBank/DDBJ whole genome shotgun (WGS) entry which is preliminary data.</text>
</comment>
<dbReference type="Proteomes" id="UP001151699">
    <property type="component" value="Chromosome A"/>
</dbReference>
<feature type="region of interest" description="Disordered" evidence="1">
    <location>
        <begin position="16"/>
        <end position="35"/>
    </location>
</feature>
<dbReference type="AlphaFoldDB" id="A0A9Q0NDL8"/>
<sequence length="35" mass="4168">CNENRKGNDMLAMHLKHRNRSLHRHTPPATPGYWK</sequence>
<reference evidence="2" key="1">
    <citation type="submission" date="2022-07" db="EMBL/GenBank/DDBJ databases">
        <authorList>
            <person name="Trinca V."/>
            <person name="Uliana J.V.C."/>
            <person name="Torres T.T."/>
            <person name="Ward R.J."/>
            <person name="Monesi N."/>
        </authorList>
    </citation>
    <scope>NUCLEOTIDE SEQUENCE</scope>
    <source>
        <strain evidence="2">HSMRA1968</strain>
        <tissue evidence="2">Whole embryos</tissue>
    </source>
</reference>
<evidence type="ECO:0000256" key="1">
    <source>
        <dbReference type="SAM" id="MobiDB-lite"/>
    </source>
</evidence>
<keyword evidence="3" id="KW-1185">Reference proteome</keyword>
<dbReference type="EMBL" id="WJQU01000001">
    <property type="protein sequence ID" value="KAJ6647404.1"/>
    <property type="molecule type" value="Genomic_DNA"/>
</dbReference>
<feature type="compositionally biased region" description="Basic residues" evidence="1">
    <location>
        <begin position="16"/>
        <end position="26"/>
    </location>
</feature>
<organism evidence="2 3">
    <name type="scientific">Pseudolycoriella hygida</name>
    <dbReference type="NCBI Taxonomy" id="35572"/>
    <lineage>
        <taxon>Eukaryota</taxon>
        <taxon>Metazoa</taxon>
        <taxon>Ecdysozoa</taxon>
        <taxon>Arthropoda</taxon>
        <taxon>Hexapoda</taxon>
        <taxon>Insecta</taxon>
        <taxon>Pterygota</taxon>
        <taxon>Neoptera</taxon>
        <taxon>Endopterygota</taxon>
        <taxon>Diptera</taxon>
        <taxon>Nematocera</taxon>
        <taxon>Sciaroidea</taxon>
        <taxon>Sciaridae</taxon>
        <taxon>Pseudolycoriella</taxon>
    </lineage>
</organism>
<name>A0A9Q0NDL8_9DIPT</name>
<evidence type="ECO:0000313" key="3">
    <source>
        <dbReference type="Proteomes" id="UP001151699"/>
    </source>
</evidence>
<gene>
    <name evidence="2" type="ORF">Bhyg_02626</name>
</gene>
<protein>
    <submittedName>
        <fullName evidence="2">Uncharacterized protein</fullName>
    </submittedName>
</protein>
<proteinExistence type="predicted"/>
<accession>A0A9Q0NDL8</accession>